<dbReference type="PANTHER" id="PTHR34415">
    <property type="entry name" value="INTEGRASE CATALYTIC DOMAIN-CONTAINING PROTEIN"/>
    <property type="match status" value="1"/>
</dbReference>
<comment type="caution">
    <text evidence="2">The sequence shown here is derived from an EMBL/GenBank/DDBJ whole genome shotgun (WGS) entry which is preliminary data.</text>
</comment>
<proteinExistence type="predicted"/>
<dbReference type="PANTHER" id="PTHR34415:SF1">
    <property type="entry name" value="INTEGRASE CATALYTIC DOMAIN-CONTAINING PROTEIN"/>
    <property type="match status" value="1"/>
</dbReference>
<sequence length="216" mass="25336">MVGERKFEVCRKAFMSLLAVGEKTVRRLQKDILLDKSPGDNRGKQQNQKTIPITTVMQLTYVRKEVSSNINELYIYSDNAAGQNKNDAMFWFLMARLADMGHFLRVVYRQSIRGHSYQPNDRDFGTVKRSLNKVDRHYTVRDVIEIIAKASHKFRVRFVRNEDILNFQTCCFTMYKRSPVSEESQVHRLKNSKNGNREVFAISTYHEFIWTKGRKG</sequence>
<feature type="domain" description="DUF7869" evidence="1">
    <location>
        <begin position="69"/>
        <end position="197"/>
    </location>
</feature>
<organism evidence="2 3">
    <name type="scientific">Periplaneta americana</name>
    <name type="common">American cockroach</name>
    <name type="synonym">Blatta americana</name>
    <dbReference type="NCBI Taxonomy" id="6978"/>
    <lineage>
        <taxon>Eukaryota</taxon>
        <taxon>Metazoa</taxon>
        <taxon>Ecdysozoa</taxon>
        <taxon>Arthropoda</taxon>
        <taxon>Hexapoda</taxon>
        <taxon>Insecta</taxon>
        <taxon>Pterygota</taxon>
        <taxon>Neoptera</taxon>
        <taxon>Polyneoptera</taxon>
        <taxon>Dictyoptera</taxon>
        <taxon>Blattodea</taxon>
        <taxon>Blattoidea</taxon>
        <taxon>Blattidae</taxon>
        <taxon>Blattinae</taxon>
        <taxon>Periplaneta</taxon>
    </lineage>
</organism>
<reference evidence="2 3" key="1">
    <citation type="journal article" date="2022" name="Allergy">
        <title>Genome assembly and annotation of Periplaneta americana reveal a comprehensive cockroach allergen profile.</title>
        <authorList>
            <person name="Wang L."/>
            <person name="Xiong Q."/>
            <person name="Saelim N."/>
            <person name="Wang L."/>
            <person name="Nong W."/>
            <person name="Wan A.T."/>
            <person name="Shi M."/>
            <person name="Liu X."/>
            <person name="Cao Q."/>
            <person name="Hui J.H.L."/>
            <person name="Sookrung N."/>
            <person name="Leung T.F."/>
            <person name="Tungtrongchitr A."/>
            <person name="Tsui S.K.W."/>
        </authorList>
    </citation>
    <scope>NUCLEOTIDE SEQUENCE [LARGE SCALE GENOMIC DNA]</scope>
    <source>
        <strain evidence="2">PWHHKU_190912</strain>
    </source>
</reference>
<evidence type="ECO:0000313" key="2">
    <source>
        <dbReference type="EMBL" id="KAJ4451176.1"/>
    </source>
</evidence>
<name>A0ABQ8TYH5_PERAM</name>
<dbReference type="Proteomes" id="UP001148838">
    <property type="component" value="Unassembled WGS sequence"/>
</dbReference>
<evidence type="ECO:0000313" key="3">
    <source>
        <dbReference type="Proteomes" id="UP001148838"/>
    </source>
</evidence>
<dbReference type="EMBL" id="JAJSOF020000001">
    <property type="protein sequence ID" value="KAJ4451176.1"/>
    <property type="molecule type" value="Genomic_DNA"/>
</dbReference>
<dbReference type="Pfam" id="PF25273">
    <property type="entry name" value="DUF7869"/>
    <property type="match status" value="1"/>
</dbReference>
<evidence type="ECO:0000259" key="1">
    <source>
        <dbReference type="Pfam" id="PF25273"/>
    </source>
</evidence>
<accession>A0ABQ8TYH5</accession>
<gene>
    <name evidence="2" type="ORF">ANN_02618</name>
</gene>
<dbReference type="InterPro" id="IPR057191">
    <property type="entry name" value="DUF7869"/>
</dbReference>
<keyword evidence="3" id="KW-1185">Reference proteome</keyword>
<protein>
    <recommendedName>
        <fullName evidence="1">DUF7869 domain-containing protein</fullName>
    </recommendedName>
</protein>